<evidence type="ECO:0000256" key="2">
    <source>
        <dbReference type="ARBA" id="ARBA00012423"/>
    </source>
</evidence>
<name>A0A5K3EI77_MESCO</name>
<comment type="similarity">
    <text evidence="1">Belongs to the AB hydrolase superfamily. AB hydrolase 2 family.</text>
</comment>
<evidence type="ECO:0000259" key="3">
    <source>
        <dbReference type="Pfam" id="PF02230"/>
    </source>
</evidence>
<evidence type="ECO:0000256" key="1">
    <source>
        <dbReference type="ARBA" id="ARBA00006499"/>
    </source>
</evidence>
<dbReference type="WBParaSite" id="MCU_000759-RA">
    <property type="protein sequence ID" value="MCU_000759-RA"/>
    <property type="gene ID" value="MCU_000759"/>
</dbReference>
<dbReference type="Gene3D" id="3.40.50.1820">
    <property type="entry name" value="alpha/beta hydrolase"/>
    <property type="match status" value="1"/>
</dbReference>
<protein>
    <recommendedName>
        <fullName evidence="2">palmitoyl-protein hydrolase</fullName>
        <ecNumber evidence="2">3.1.2.22</ecNumber>
    </recommendedName>
</protein>
<dbReference type="PANTHER" id="PTHR10655:SF68">
    <property type="entry name" value="PALMITOYL-PROTEIN HYDROLASE"/>
    <property type="match status" value="1"/>
</dbReference>
<dbReference type="InterPro" id="IPR003140">
    <property type="entry name" value="PLipase/COase/thioEstase"/>
</dbReference>
<dbReference type="SUPFAM" id="SSF53474">
    <property type="entry name" value="alpha/beta-Hydrolases"/>
    <property type="match status" value="1"/>
</dbReference>
<evidence type="ECO:0000313" key="4">
    <source>
        <dbReference type="WBParaSite" id="MCU_000759-RA"/>
    </source>
</evidence>
<dbReference type="GO" id="GO:0052689">
    <property type="term" value="F:carboxylic ester hydrolase activity"/>
    <property type="evidence" value="ECO:0007669"/>
    <property type="project" value="TreeGrafter"/>
</dbReference>
<dbReference type="GO" id="GO:0005737">
    <property type="term" value="C:cytoplasm"/>
    <property type="evidence" value="ECO:0007669"/>
    <property type="project" value="TreeGrafter"/>
</dbReference>
<sequence length="300" mass="32883">MGNWLCGHYAKDSQVERITTEVVKPRAEHKASSDDISTVLNFGVISDNALVNYSLIILESQNLQVVPLEIVIPYLLVSFDTNSIAVFRALFQLIFLHGLGDSGRNWSLQLKRIVPPNCKVICPNARPIPVSVNQQCVMPAWFDIYGLTIDAPQDEAGIQKVAEQVSKIVRAEIDDEGIPPNRIILGGFSQGGSVALYTALTSPSLHGLGGVFILSSWLPLAQQLTSDASRIKADHNLPILQFHGTSDPVVPFAVGSLTNTVLNSFQFSNCELHQVPDLGHSCNEEELRLVRDFINKVLCT</sequence>
<dbReference type="GO" id="GO:0008474">
    <property type="term" value="F:palmitoyl-(protein) hydrolase activity"/>
    <property type="evidence" value="ECO:0007669"/>
    <property type="project" value="UniProtKB-EC"/>
</dbReference>
<dbReference type="InterPro" id="IPR050565">
    <property type="entry name" value="LYPA1-2/EST-like"/>
</dbReference>
<dbReference type="AlphaFoldDB" id="A0A5K3EI77"/>
<dbReference type="Pfam" id="PF02230">
    <property type="entry name" value="Abhydrolase_2"/>
    <property type="match status" value="1"/>
</dbReference>
<organism evidence="4">
    <name type="scientific">Mesocestoides corti</name>
    <name type="common">Flatworm</name>
    <dbReference type="NCBI Taxonomy" id="53468"/>
    <lineage>
        <taxon>Eukaryota</taxon>
        <taxon>Metazoa</taxon>
        <taxon>Spiralia</taxon>
        <taxon>Lophotrochozoa</taxon>
        <taxon>Platyhelminthes</taxon>
        <taxon>Cestoda</taxon>
        <taxon>Eucestoda</taxon>
        <taxon>Cyclophyllidea</taxon>
        <taxon>Mesocestoididae</taxon>
        <taxon>Mesocestoides</taxon>
    </lineage>
</organism>
<dbReference type="PANTHER" id="PTHR10655">
    <property type="entry name" value="LYSOPHOSPHOLIPASE-RELATED"/>
    <property type="match status" value="1"/>
</dbReference>
<feature type="domain" description="Phospholipase/carboxylesterase/thioesterase" evidence="3">
    <location>
        <begin position="93"/>
        <end position="297"/>
    </location>
</feature>
<dbReference type="EC" id="3.1.2.22" evidence="2"/>
<reference evidence="4" key="1">
    <citation type="submission" date="2019-11" db="UniProtKB">
        <authorList>
            <consortium name="WormBaseParasite"/>
        </authorList>
    </citation>
    <scope>IDENTIFICATION</scope>
</reference>
<accession>A0A5K3EI77</accession>
<proteinExistence type="inferred from homology"/>
<dbReference type="InterPro" id="IPR029058">
    <property type="entry name" value="AB_hydrolase_fold"/>
</dbReference>